<dbReference type="Gene3D" id="3.90.20.20">
    <property type="match status" value="1"/>
</dbReference>
<dbReference type="PANTHER" id="PTHR21237">
    <property type="entry name" value="GRPE PROTEIN"/>
    <property type="match status" value="1"/>
</dbReference>
<comment type="subunit">
    <text evidence="3 10">Homodimer.</text>
</comment>
<dbReference type="SUPFAM" id="SSF51064">
    <property type="entry name" value="Head domain of nucleotide exchange factor GrpE"/>
    <property type="match status" value="1"/>
</dbReference>
<evidence type="ECO:0000256" key="7">
    <source>
        <dbReference type="ARBA" id="ARBA00053401"/>
    </source>
</evidence>
<comment type="subcellular location">
    <subcellularLocation>
        <location evidence="1 10">Cytoplasm</location>
    </subcellularLocation>
</comment>
<dbReference type="CDD" id="cd00446">
    <property type="entry name" value="GrpE"/>
    <property type="match status" value="1"/>
</dbReference>
<sequence>MQQVEVNAMNENENGRQPEEDVEVIDPDAEDISSSADENGEASENQTQIETLQAELEEWQNKVKRVQADYDNFRKRSRSEKEAAAEFRSQPLMEALLPVLDNFRRALDSEGQNASDEGFYKGMEMVYRQFVEALESDGLEEIPTEGETFDPNVHQAVMQVEEEGFESNQIVEELQKGYKLKTRVIRPAMVKVNA</sequence>
<evidence type="ECO:0000256" key="12">
    <source>
        <dbReference type="SAM" id="MobiDB-lite"/>
    </source>
</evidence>
<feature type="compositionally biased region" description="Polar residues" evidence="12">
    <location>
        <begin position="32"/>
        <end position="46"/>
    </location>
</feature>
<dbReference type="GO" id="GO:0005737">
    <property type="term" value="C:cytoplasm"/>
    <property type="evidence" value="ECO:0007669"/>
    <property type="project" value="UniProtKB-SubCell"/>
</dbReference>
<reference evidence="13 14" key="1">
    <citation type="submission" date="2020-06" db="EMBL/GenBank/DDBJ databases">
        <title>Genomic analysis of Salicibibacter sp. NKC5-3.</title>
        <authorList>
            <person name="Oh Y.J."/>
        </authorList>
    </citation>
    <scope>NUCLEOTIDE SEQUENCE [LARGE SCALE GENOMIC DNA]</scope>
    <source>
        <strain evidence="13 14">NKC5-3</strain>
    </source>
</reference>
<protein>
    <recommendedName>
        <fullName evidence="8 10">Protein GrpE</fullName>
    </recommendedName>
    <alternativeName>
        <fullName evidence="9 10">HSP-70 cofactor</fullName>
    </alternativeName>
</protein>
<dbReference type="EMBL" id="CP054705">
    <property type="protein sequence ID" value="QQK75812.1"/>
    <property type="molecule type" value="Genomic_DNA"/>
</dbReference>
<evidence type="ECO:0000256" key="2">
    <source>
        <dbReference type="ARBA" id="ARBA00009054"/>
    </source>
</evidence>
<evidence type="ECO:0000256" key="6">
    <source>
        <dbReference type="ARBA" id="ARBA00023186"/>
    </source>
</evidence>
<keyword evidence="6 10" id="KW-0143">Chaperone</keyword>
<dbReference type="PRINTS" id="PR00773">
    <property type="entry name" value="GRPEPROTEIN"/>
</dbReference>
<dbReference type="InterPro" id="IPR013805">
    <property type="entry name" value="GrpE_CC"/>
</dbReference>
<evidence type="ECO:0000313" key="13">
    <source>
        <dbReference type="EMBL" id="QQK75812.1"/>
    </source>
</evidence>
<dbReference type="Proteomes" id="UP000595823">
    <property type="component" value="Chromosome"/>
</dbReference>
<proteinExistence type="inferred from homology"/>
<feature type="compositionally biased region" description="Acidic residues" evidence="12">
    <location>
        <begin position="20"/>
        <end position="31"/>
    </location>
</feature>
<gene>
    <name evidence="10 13" type="primary">grpE</name>
    <name evidence="13" type="ORF">HUG15_09695</name>
</gene>
<evidence type="ECO:0000256" key="4">
    <source>
        <dbReference type="ARBA" id="ARBA00022490"/>
    </source>
</evidence>
<dbReference type="NCBIfam" id="NF010738">
    <property type="entry name" value="PRK14140.1"/>
    <property type="match status" value="1"/>
</dbReference>
<comment type="similarity">
    <text evidence="2 10 11">Belongs to the GrpE family.</text>
</comment>
<dbReference type="PANTHER" id="PTHR21237:SF23">
    <property type="entry name" value="GRPE PROTEIN HOMOLOG, MITOCHONDRIAL"/>
    <property type="match status" value="1"/>
</dbReference>
<evidence type="ECO:0000256" key="5">
    <source>
        <dbReference type="ARBA" id="ARBA00023016"/>
    </source>
</evidence>
<evidence type="ECO:0000256" key="3">
    <source>
        <dbReference type="ARBA" id="ARBA00011738"/>
    </source>
</evidence>
<accession>A0A7T7CBD1</accession>
<evidence type="ECO:0000256" key="10">
    <source>
        <dbReference type="HAMAP-Rule" id="MF_01151"/>
    </source>
</evidence>
<feature type="compositionally biased region" description="Polar residues" evidence="12">
    <location>
        <begin position="1"/>
        <end position="12"/>
    </location>
</feature>
<dbReference type="FunFam" id="2.30.22.10:FF:000001">
    <property type="entry name" value="Protein GrpE"/>
    <property type="match status" value="1"/>
</dbReference>
<dbReference type="GO" id="GO:0000774">
    <property type="term" value="F:adenyl-nucleotide exchange factor activity"/>
    <property type="evidence" value="ECO:0007669"/>
    <property type="project" value="InterPro"/>
</dbReference>
<evidence type="ECO:0000256" key="1">
    <source>
        <dbReference type="ARBA" id="ARBA00004496"/>
    </source>
</evidence>
<dbReference type="Pfam" id="PF01025">
    <property type="entry name" value="GrpE"/>
    <property type="match status" value="1"/>
</dbReference>
<feature type="region of interest" description="Disordered" evidence="12">
    <location>
        <begin position="1"/>
        <end position="46"/>
    </location>
</feature>
<dbReference type="InterPro" id="IPR000740">
    <property type="entry name" value="GrpE"/>
</dbReference>
<dbReference type="Gene3D" id="2.30.22.10">
    <property type="entry name" value="Head domain of nucleotide exchange factor GrpE"/>
    <property type="match status" value="1"/>
</dbReference>
<dbReference type="HAMAP" id="MF_01151">
    <property type="entry name" value="GrpE"/>
    <property type="match status" value="1"/>
</dbReference>
<evidence type="ECO:0000256" key="8">
    <source>
        <dbReference type="ARBA" id="ARBA00072274"/>
    </source>
</evidence>
<dbReference type="SUPFAM" id="SSF58014">
    <property type="entry name" value="Coiled-coil domain of nucleotide exchange factor GrpE"/>
    <property type="match status" value="1"/>
</dbReference>
<dbReference type="KEGG" id="scia:HUG15_09695"/>
<evidence type="ECO:0000256" key="9">
    <source>
        <dbReference type="ARBA" id="ARBA00076414"/>
    </source>
</evidence>
<dbReference type="GO" id="GO:0051082">
    <property type="term" value="F:unfolded protein binding"/>
    <property type="evidence" value="ECO:0007669"/>
    <property type="project" value="TreeGrafter"/>
</dbReference>
<dbReference type="GO" id="GO:0042803">
    <property type="term" value="F:protein homodimerization activity"/>
    <property type="evidence" value="ECO:0007669"/>
    <property type="project" value="InterPro"/>
</dbReference>
<dbReference type="InterPro" id="IPR009012">
    <property type="entry name" value="GrpE_head"/>
</dbReference>
<keyword evidence="14" id="KW-1185">Reference proteome</keyword>
<name>A0A7T7CBD1_9BACI</name>
<dbReference type="AlphaFoldDB" id="A0A7T7CBD1"/>
<evidence type="ECO:0000256" key="11">
    <source>
        <dbReference type="RuleBase" id="RU004478"/>
    </source>
</evidence>
<organism evidence="13 14">
    <name type="scientific">Salicibibacter cibarius</name>
    <dbReference type="NCBI Taxonomy" id="2743000"/>
    <lineage>
        <taxon>Bacteria</taxon>
        <taxon>Bacillati</taxon>
        <taxon>Bacillota</taxon>
        <taxon>Bacilli</taxon>
        <taxon>Bacillales</taxon>
        <taxon>Bacillaceae</taxon>
        <taxon>Salicibibacter</taxon>
    </lineage>
</organism>
<keyword evidence="5 10" id="KW-0346">Stress response</keyword>
<keyword evidence="4 10" id="KW-0963">Cytoplasm</keyword>
<dbReference type="GO" id="GO:0051087">
    <property type="term" value="F:protein-folding chaperone binding"/>
    <property type="evidence" value="ECO:0007669"/>
    <property type="project" value="InterPro"/>
</dbReference>
<dbReference type="GO" id="GO:0006457">
    <property type="term" value="P:protein folding"/>
    <property type="evidence" value="ECO:0007669"/>
    <property type="project" value="InterPro"/>
</dbReference>
<evidence type="ECO:0000313" key="14">
    <source>
        <dbReference type="Proteomes" id="UP000595823"/>
    </source>
</evidence>
<comment type="function">
    <text evidence="7 10">Participates actively in the response to hyperosmotic and heat shock by preventing the aggregation of stress-denatured proteins, in association with DnaK and GrpE. It is the nucleotide exchange factor for DnaK and may function as a thermosensor. Unfolded proteins bind initially to DnaJ; upon interaction with the DnaJ-bound protein, DnaK hydrolyzes its bound ATP, resulting in the formation of a stable complex. GrpE releases ADP from DnaK; ATP binding to DnaK triggers the release of the substrate protein, thus completing the reaction cycle. Several rounds of ATP-dependent interactions between DnaJ, DnaK and GrpE are required for fully efficient folding.</text>
</comment>